<keyword evidence="2 5" id="KW-0808">Transferase</keyword>
<dbReference type="PROSITE" id="PS00101">
    <property type="entry name" value="HEXAPEP_TRANSFERASES"/>
    <property type="match status" value="1"/>
</dbReference>
<keyword evidence="4" id="KW-0012">Acyltransferase</keyword>
<sequence length="208" mass="22879">MDREFLKQKVNKNPQLKGLVHFLIMNQRGSCPRRWVKLLNPFLFKYGKRSKIRRSAIMNISPINHFSLGDNSLIENYSVIDNGVGAVHIGKNTLIGLRNTIIGPVNIGNDVILGQNIVLSGLNHNYQDIKTPIRKQGVTVAPIYIGDGSWIGANSIITAGVHIGKHTVIGGGSVVTESVPDYSIAVGNPAKVIKHYDTNKQEWIKVHG</sequence>
<reference evidence="5 6" key="1">
    <citation type="submission" date="2016-10" db="EMBL/GenBank/DDBJ databases">
        <authorList>
            <person name="Varghese N."/>
            <person name="Submissions S."/>
        </authorList>
    </citation>
    <scope>NUCLEOTIDE SEQUENCE [LARGE SCALE GENOMIC DNA]</scope>
    <source>
        <strain evidence="5 6">DSM 29073</strain>
    </source>
</reference>
<dbReference type="Pfam" id="PF00132">
    <property type="entry name" value="Hexapep"/>
    <property type="match status" value="1"/>
</dbReference>
<dbReference type="EMBL" id="FNVS01000020">
    <property type="protein sequence ID" value="SEG20588.1"/>
    <property type="molecule type" value="Genomic_DNA"/>
</dbReference>
<evidence type="ECO:0000256" key="3">
    <source>
        <dbReference type="ARBA" id="ARBA00022737"/>
    </source>
</evidence>
<dbReference type="Gene3D" id="2.160.10.10">
    <property type="entry name" value="Hexapeptide repeat proteins"/>
    <property type="match status" value="1"/>
</dbReference>
<evidence type="ECO:0000256" key="1">
    <source>
        <dbReference type="ARBA" id="ARBA00007274"/>
    </source>
</evidence>
<keyword evidence="6" id="KW-1185">Reference proteome</keyword>
<accession>A0A8G2BZ04</accession>
<evidence type="ECO:0000313" key="6">
    <source>
        <dbReference type="Proteomes" id="UP000236725"/>
    </source>
</evidence>
<dbReference type="InterPro" id="IPR018357">
    <property type="entry name" value="Hexapep_transf_CS"/>
</dbReference>
<keyword evidence="3" id="KW-0677">Repeat</keyword>
<comment type="caution">
    <text evidence="5">The sequence shown here is derived from an EMBL/GenBank/DDBJ whole genome shotgun (WGS) entry which is preliminary data.</text>
</comment>
<dbReference type="PANTHER" id="PTHR23416">
    <property type="entry name" value="SIALIC ACID SYNTHASE-RELATED"/>
    <property type="match status" value="1"/>
</dbReference>
<dbReference type="CDD" id="cd04647">
    <property type="entry name" value="LbH_MAT_like"/>
    <property type="match status" value="1"/>
</dbReference>
<dbReference type="InterPro" id="IPR011004">
    <property type="entry name" value="Trimer_LpxA-like_sf"/>
</dbReference>
<dbReference type="PANTHER" id="PTHR23416:SF23">
    <property type="entry name" value="ACETYLTRANSFERASE C18B11.09C-RELATED"/>
    <property type="match status" value="1"/>
</dbReference>
<dbReference type="AlphaFoldDB" id="A0A8G2BZ04"/>
<dbReference type="Proteomes" id="UP000236725">
    <property type="component" value="Unassembled WGS sequence"/>
</dbReference>
<dbReference type="GO" id="GO:0008374">
    <property type="term" value="F:O-acyltransferase activity"/>
    <property type="evidence" value="ECO:0007669"/>
    <property type="project" value="TreeGrafter"/>
</dbReference>
<dbReference type="Pfam" id="PF14602">
    <property type="entry name" value="Hexapep_2"/>
    <property type="match status" value="1"/>
</dbReference>
<comment type="similarity">
    <text evidence="1">Belongs to the transferase hexapeptide repeat family.</text>
</comment>
<dbReference type="InterPro" id="IPR001451">
    <property type="entry name" value="Hexapep"/>
</dbReference>
<dbReference type="RefSeq" id="WP_103984194.1">
    <property type="nucleotide sequence ID" value="NZ_FNVS01000020.1"/>
</dbReference>
<proteinExistence type="inferred from homology"/>
<dbReference type="SUPFAM" id="SSF51161">
    <property type="entry name" value="Trimeric LpxA-like enzymes"/>
    <property type="match status" value="1"/>
</dbReference>
<name>A0A8G2BZ04_9BACT</name>
<organism evidence="5 6">
    <name type="scientific">Parabacteroides chinchillae</name>
    <dbReference type="NCBI Taxonomy" id="871327"/>
    <lineage>
        <taxon>Bacteria</taxon>
        <taxon>Pseudomonadati</taxon>
        <taxon>Bacteroidota</taxon>
        <taxon>Bacteroidia</taxon>
        <taxon>Bacteroidales</taxon>
        <taxon>Tannerellaceae</taxon>
        <taxon>Parabacteroides</taxon>
    </lineage>
</organism>
<evidence type="ECO:0000313" key="5">
    <source>
        <dbReference type="EMBL" id="SEG20588.1"/>
    </source>
</evidence>
<dbReference type="InterPro" id="IPR051159">
    <property type="entry name" value="Hexapeptide_acetyltransf"/>
</dbReference>
<protein>
    <submittedName>
        <fullName evidence="5">Acetyltransferase (Isoleucine patch superfamily)</fullName>
    </submittedName>
</protein>
<dbReference type="GO" id="GO:0005829">
    <property type="term" value="C:cytosol"/>
    <property type="evidence" value="ECO:0007669"/>
    <property type="project" value="TreeGrafter"/>
</dbReference>
<evidence type="ECO:0000256" key="2">
    <source>
        <dbReference type="ARBA" id="ARBA00022679"/>
    </source>
</evidence>
<gene>
    <name evidence="5" type="ORF">SAMN05444001_12024</name>
</gene>
<evidence type="ECO:0000256" key="4">
    <source>
        <dbReference type="ARBA" id="ARBA00023315"/>
    </source>
</evidence>